<accession>A0ABX1ZTX7</accession>
<dbReference type="InterPro" id="IPR051450">
    <property type="entry name" value="Gfo/Idh/MocA_Oxidoreductases"/>
</dbReference>
<dbReference type="Proteomes" id="UP000618579">
    <property type="component" value="Unassembled WGS sequence"/>
</dbReference>
<dbReference type="EMBL" id="WHNZ01000042">
    <property type="protein sequence ID" value="NOV02314.1"/>
    <property type="molecule type" value="Genomic_DNA"/>
</dbReference>
<evidence type="ECO:0000313" key="2">
    <source>
        <dbReference type="EMBL" id="NOV02314.1"/>
    </source>
</evidence>
<dbReference type="SUPFAM" id="SSF51735">
    <property type="entry name" value="NAD(P)-binding Rossmann-fold domains"/>
    <property type="match status" value="1"/>
</dbReference>
<dbReference type="InterPro" id="IPR036291">
    <property type="entry name" value="NAD(P)-bd_dom_sf"/>
</dbReference>
<organism evidence="2 3">
    <name type="scientific">Paenibacillus planticolens</name>
    <dbReference type="NCBI Taxonomy" id="2654976"/>
    <lineage>
        <taxon>Bacteria</taxon>
        <taxon>Bacillati</taxon>
        <taxon>Bacillota</taxon>
        <taxon>Bacilli</taxon>
        <taxon>Bacillales</taxon>
        <taxon>Paenibacillaceae</taxon>
        <taxon>Paenibacillus</taxon>
    </lineage>
</organism>
<gene>
    <name evidence="2" type="ORF">GC097_20095</name>
</gene>
<name>A0ABX1ZTX7_9BACL</name>
<keyword evidence="3" id="KW-1185">Reference proteome</keyword>
<feature type="domain" description="Gfo/Idh/MocA-like oxidoreductase N-terminal" evidence="1">
    <location>
        <begin position="4"/>
        <end position="121"/>
    </location>
</feature>
<evidence type="ECO:0000313" key="3">
    <source>
        <dbReference type="Proteomes" id="UP000618579"/>
    </source>
</evidence>
<dbReference type="PANTHER" id="PTHR43377:SF1">
    <property type="entry name" value="BILIVERDIN REDUCTASE A"/>
    <property type="match status" value="1"/>
</dbReference>
<comment type="caution">
    <text evidence="2">The sequence shown here is derived from an EMBL/GenBank/DDBJ whole genome shotgun (WGS) entry which is preliminary data.</text>
</comment>
<dbReference type="Pfam" id="PF01408">
    <property type="entry name" value="GFO_IDH_MocA"/>
    <property type="match status" value="1"/>
</dbReference>
<dbReference type="InterPro" id="IPR000683">
    <property type="entry name" value="Gfo/Idh/MocA-like_OxRdtase_N"/>
</dbReference>
<proteinExistence type="predicted"/>
<reference evidence="2 3" key="1">
    <citation type="submission" date="2019-10" db="EMBL/GenBank/DDBJ databases">
        <title>Description of Paenibacillus pedi sp. nov.</title>
        <authorList>
            <person name="Carlier A."/>
            <person name="Qi S."/>
        </authorList>
    </citation>
    <scope>NUCLEOTIDE SEQUENCE [LARGE SCALE GENOMIC DNA]</scope>
    <source>
        <strain evidence="2 3">LMG 31457</strain>
    </source>
</reference>
<dbReference type="PANTHER" id="PTHR43377">
    <property type="entry name" value="BILIVERDIN REDUCTASE A"/>
    <property type="match status" value="1"/>
</dbReference>
<protein>
    <submittedName>
        <fullName evidence="2">Gfo/Idh/MocA family oxidoreductase</fullName>
    </submittedName>
</protein>
<dbReference type="RefSeq" id="WP_171685139.1">
    <property type="nucleotide sequence ID" value="NZ_WHNZ01000042.1"/>
</dbReference>
<dbReference type="Gene3D" id="3.40.50.720">
    <property type="entry name" value="NAD(P)-binding Rossmann-like Domain"/>
    <property type="match status" value="1"/>
</dbReference>
<sequence length="360" mass="40276">MSKIEFGIVGSGWRALFYLRIAKALPKWFAVRAMLIRNEERAKEIEDEWGIKTYRDMESFASSGPLAFAVVSVTREAAPSCILQLAERGIPVLTETPPAKEIPDMISLHQSLCKLQGRVQVAEQYLYQPMHAARIAFARSGKLGDISHVQVSAAHGYHGISLIRQLLGIGFENAVIRGQRFTSRIVKGPGREGLPDTEVIGDSVQDIVTLSFGDKLALFDFAGDQYHSWIRKNRIVIRGSHGEVTDKTFRYLRDFQTPVYGTFQRVDTGHNGNLEGYYHRGIVANDDWMYENPFVPGRLSDDELAIATSLMKMAEYVQGGPPCYGLEEALQDHYLALMMQAAIESGEVVTTATQPWARYI</sequence>
<evidence type="ECO:0000259" key="1">
    <source>
        <dbReference type="Pfam" id="PF01408"/>
    </source>
</evidence>
<dbReference type="Gene3D" id="3.30.360.10">
    <property type="entry name" value="Dihydrodipicolinate Reductase, domain 2"/>
    <property type="match status" value="1"/>
</dbReference>